<keyword evidence="3" id="KW-1185">Reference proteome</keyword>
<sequence length="153" mass="17818">MCHFLDNTTKVFHFIPSISIFSASLFITIFLFFANFIGFALSSDERYLRLIYVALAFLLVQLIVIQLNHSIGYIVFTVICIAMLFSYILLYVFHDRIVNFFTYFVIGFVPIWFITLIFTSIFLVIFGKLETREIKPEAQKEGTKHKADSVYIP</sequence>
<keyword evidence="1" id="KW-1133">Transmembrane helix</keyword>
<feature type="transmembrane region" description="Helical" evidence="1">
    <location>
        <begin position="100"/>
        <end position="126"/>
    </location>
</feature>
<comment type="caution">
    <text evidence="2">The sequence shown here is derived from an EMBL/GenBank/DDBJ whole genome shotgun (WGS) entry which is preliminary data.</text>
</comment>
<protein>
    <submittedName>
        <fullName evidence="2">Uncharacterized protein</fullName>
    </submittedName>
</protein>
<name>A0A9P1MWC3_9PELO</name>
<gene>
    <name evidence="2" type="ORF">CAMP_LOCUS5341</name>
</gene>
<evidence type="ECO:0000313" key="2">
    <source>
        <dbReference type="EMBL" id="CAI5442704.1"/>
    </source>
</evidence>
<accession>A0A9P1MWC3</accession>
<dbReference type="AlphaFoldDB" id="A0A9P1MWC3"/>
<reference evidence="2" key="1">
    <citation type="submission" date="2022-11" db="EMBL/GenBank/DDBJ databases">
        <authorList>
            <person name="Kikuchi T."/>
        </authorList>
    </citation>
    <scope>NUCLEOTIDE SEQUENCE</scope>
    <source>
        <strain evidence="2">PS1010</strain>
    </source>
</reference>
<proteinExistence type="predicted"/>
<feature type="transmembrane region" description="Helical" evidence="1">
    <location>
        <begin position="12"/>
        <end position="41"/>
    </location>
</feature>
<evidence type="ECO:0000313" key="3">
    <source>
        <dbReference type="Proteomes" id="UP001152747"/>
    </source>
</evidence>
<organism evidence="2 3">
    <name type="scientific">Caenorhabditis angaria</name>
    <dbReference type="NCBI Taxonomy" id="860376"/>
    <lineage>
        <taxon>Eukaryota</taxon>
        <taxon>Metazoa</taxon>
        <taxon>Ecdysozoa</taxon>
        <taxon>Nematoda</taxon>
        <taxon>Chromadorea</taxon>
        <taxon>Rhabditida</taxon>
        <taxon>Rhabditina</taxon>
        <taxon>Rhabditomorpha</taxon>
        <taxon>Rhabditoidea</taxon>
        <taxon>Rhabditidae</taxon>
        <taxon>Peloderinae</taxon>
        <taxon>Caenorhabditis</taxon>
    </lineage>
</organism>
<keyword evidence="1" id="KW-0472">Membrane</keyword>
<feature type="transmembrane region" description="Helical" evidence="1">
    <location>
        <begin position="47"/>
        <end position="65"/>
    </location>
</feature>
<keyword evidence="1" id="KW-0812">Transmembrane</keyword>
<dbReference type="Proteomes" id="UP001152747">
    <property type="component" value="Unassembled WGS sequence"/>
</dbReference>
<dbReference type="EMBL" id="CANHGI010000002">
    <property type="protein sequence ID" value="CAI5442704.1"/>
    <property type="molecule type" value="Genomic_DNA"/>
</dbReference>
<feature type="transmembrane region" description="Helical" evidence="1">
    <location>
        <begin position="72"/>
        <end position="94"/>
    </location>
</feature>
<evidence type="ECO:0000256" key="1">
    <source>
        <dbReference type="SAM" id="Phobius"/>
    </source>
</evidence>